<proteinExistence type="predicted"/>
<dbReference type="InterPro" id="IPR038740">
    <property type="entry name" value="BioF2-like_GNAT_dom"/>
</dbReference>
<name>A0AAD2G4N4_9STRA</name>
<organism evidence="3 4">
    <name type="scientific">Cylindrotheca closterium</name>
    <dbReference type="NCBI Taxonomy" id="2856"/>
    <lineage>
        <taxon>Eukaryota</taxon>
        <taxon>Sar</taxon>
        <taxon>Stramenopiles</taxon>
        <taxon>Ochrophyta</taxon>
        <taxon>Bacillariophyta</taxon>
        <taxon>Bacillariophyceae</taxon>
        <taxon>Bacillariophycidae</taxon>
        <taxon>Bacillariales</taxon>
        <taxon>Bacillariaceae</taxon>
        <taxon>Cylindrotheca</taxon>
    </lineage>
</organism>
<feature type="domain" description="BioF2-like acetyltransferase" evidence="2">
    <location>
        <begin position="163"/>
        <end position="311"/>
    </location>
</feature>
<reference evidence="3" key="1">
    <citation type="submission" date="2023-08" db="EMBL/GenBank/DDBJ databases">
        <authorList>
            <person name="Audoor S."/>
            <person name="Bilcke G."/>
        </authorList>
    </citation>
    <scope>NUCLEOTIDE SEQUENCE</scope>
</reference>
<dbReference type="InterPro" id="IPR036477">
    <property type="entry name" value="Formyl_transf_N_sf"/>
</dbReference>
<dbReference type="Gene3D" id="3.40.50.12230">
    <property type="match status" value="1"/>
</dbReference>
<accession>A0AAD2G4N4</accession>
<evidence type="ECO:0000259" key="1">
    <source>
        <dbReference type="Pfam" id="PF00551"/>
    </source>
</evidence>
<dbReference type="Gene3D" id="3.40.630.30">
    <property type="match status" value="1"/>
</dbReference>
<evidence type="ECO:0000259" key="2">
    <source>
        <dbReference type="Pfam" id="PF13480"/>
    </source>
</evidence>
<dbReference type="InterPro" id="IPR001555">
    <property type="entry name" value="GART_AS"/>
</dbReference>
<feature type="domain" description="Formyl transferase N-terminal" evidence="1">
    <location>
        <begin position="436"/>
        <end position="558"/>
    </location>
</feature>
<dbReference type="Pfam" id="PF00551">
    <property type="entry name" value="Formyl_trans_N"/>
    <property type="match status" value="1"/>
</dbReference>
<dbReference type="PROSITE" id="PS00373">
    <property type="entry name" value="GART"/>
    <property type="match status" value="1"/>
</dbReference>
<evidence type="ECO:0000313" key="3">
    <source>
        <dbReference type="EMBL" id="CAJ1962775.1"/>
    </source>
</evidence>
<gene>
    <name evidence="3" type="ORF">CYCCA115_LOCUS19849</name>
</gene>
<dbReference type="PANTHER" id="PTHR11138">
    <property type="entry name" value="METHIONYL-TRNA FORMYLTRANSFERASE"/>
    <property type="match status" value="1"/>
</dbReference>
<dbReference type="InterPro" id="IPR016181">
    <property type="entry name" value="Acyl_CoA_acyltransferase"/>
</dbReference>
<dbReference type="PANTHER" id="PTHR11138:SF5">
    <property type="entry name" value="METHIONYL-TRNA FORMYLTRANSFERASE, MITOCHONDRIAL"/>
    <property type="match status" value="1"/>
</dbReference>
<dbReference type="GO" id="GO:0004479">
    <property type="term" value="F:methionyl-tRNA formyltransferase activity"/>
    <property type="evidence" value="ECO:0007669"/>
    <property type="project" value="TreeGrafter"/>
</dbReference>
<dbReference type="InterPro" id="IPR002376">
    <property type="entry name" value="Formyl_transf_N"/>
</dbReference>
<protein>
    <recommendedName>
        <fullName evidence="5">Formyl transferase N-terminal domain-containing protein</fullName>
    </recommendedName>
</protein>
<dbReference type="EMBL" id="CAKOGP040002118">
    <property type="protein sequence ID" value="CAJ1962775.1"/>
    <property type="molecule type" value="Genomic_DNA"/>
</dbReference>
<sequence>MTPCNIELYDIPGAKALDLPWPDIYETPGYAEADLCTQGPGTTWELAVWKQSADGVSIAYGYFKRPVLIKGKIVGQDLSTCYGYAAPFATSPVTPEVWAAFRQDFTQLCNTMEYAAEFIRFSPLRPEETNAFIEGCSRVSPALLCWHHQNTVAIQLDSYWERAAKNHRRSVKKAQNLGYTVELRLATLSDVAADSPFYQLYEHTMQRVRARDSYFFPADYYSTLIKSLPSDCLYIVLVRPPFEAETHEINRVPSVVAASLYFHHGPHFHYHLGGSNTLYLNHGVNNLMHDAAARYSRGTLGCTLLHLGGGLKENDSLYKFKRSIGDIQLKWYLGKAVLSKTTFERLVVARATYLGMTPDTLYSSTDFHPVYRKGVVANELETSSKRRPTVYALIGNDQRWPALKSLMKLEMKGHIDLNVFIPYGSKYKKFEKQLALERLTYKSVKKMEFEGLLVSSFPSIVVTCGWPFILTTSLLQQAKSSIFINCHPSLLPKHRGSAPFWAAIMARDEYAGSTVHKTDKGVDTGPILRQELFSIDPFDTYASVKAKSFQAEAKNLHESILTLLEAMPKETSNNANRDLPDLWDEVGRLFQPQKVKEQCGITPRRRPADSEVDPSKSLISLYDHIRTCDQSFPAFFFIHGQKLSNQYSRGGEILFGCIVL</sequence>
<comment type="caution">
    <text evidence="3">The sequence shown here is derived from an EMBL/GenBank/DDBJ whole genome shotgun (WGS) entry which is preliminary data.</text>
</comment>
<evidence type="ECO:0000313" key="4">
    <source>
        <dbReference type="Proteomes" id="UP001295423"/>
    </source>
</evidence>
<evidence type="ECO:0008006" key="5">
    <source>
        <dbReference type="Google" id="ProtNLM"/>
    </source>
</evidence>
<dbReference type="Pfam" id="PF13480">
    <property type="entry name" value="Acetyltransf_6"/>
    <property type="match status" value="1"/>
</dbReference>
<dbReference type="Proteomes" id="UP001295423">
    <property type="component" value="Unassembled WGS sequence"/>
</dbReference>
<dbReference type="SUPFAM" id="SSF53328">
    <property type="entry name" value="Formyltransferase"/>
    <property type="match status" value="1"/>
</dbReference>
<dbReference type="GO" id="GO:0005829">
    <property type="term" value="C:cytosol"/>
    <property type="evidence" value="ECO:0007669"/>
    <property type="project" value="TreeGrafter"/>
</dbReference>
<dbReference type="AlphaFoldDB" id="A0AAD2G4N4"/>
<keyword evidence="4" id="KW-1185">Reference proteome</keyword>
<dbReference type="SUPFAM" id="SSF55729">
    <property type="entry name" value="Acyl-CoA N-acyltransferases (Nat)"/>
    <property type="match status" value="1"/>
</dbReference>